<feature type="domain" description="AMP-dependent synthetase/ligase" evidence="4">
    <location>
        <begin position="43"/>
        <end position="361"/>
    </location>
</feature>
<dbReference type="Proteomes" id="UP000830454">
    <property type="component" value="Chromosome"/>
</dbReference>
<name>A0ABY4HKJ9_9FLAO</name>
<protein>
    <submittedName>
        <fullName evidence="5">Acyl--CoA ligase</fullName>
    </submittedName>
</protein>
<reference evidence="5" key="1">
    <citation type="submission" date="2021-12" db="EMBL/GenBank/DDBJ databases">
        <authorList>
            <person name="Cha I.-T."/>
            <person name="Lee K.-E."/>
            <person name="Park S.-J."/>
        </authorList>
    </citation>
    <scope>NUCLEOTIDE SEQUENCE</scope>
    <source>
        <strain evidence="5">YSM-43</strain>
    </source>
</reference>
<accession>A0ABY4HKJ9</accession>
<proteinExistence type="inferred from homology"/>
<dbReference type="SUPFAM" id="SSF56801">
    <property type="entry name" value="Acetyl-CoA synthetase-like"/>
    <property type="match status" value="1"/>
</dbReference>
<dbReference type="InterPro" id="IPR000873">
    <property type="entry name" value="AMP-dep_synth/lig_dom"/>
</dbReference>
<dbReference type="Gene3D" id="3.30.300.30">
    <property type="match status" value="1"/>
</dbReference>
<sequence length="482" mass="55092">MKFRLFMKIVGVKNVFRLVVSINKHGFNLLSLLDFVKNSSSLEAYLEDDYVKISYQKLYQESIALAYHLEVKHSIKTKSKVVIISNNSVAMIKTLFAVSSLGADIILLNPNQKKDYYKSIFENNTIHLLVGKNRKEFLDFNIPFFEENETITSSPLKRNAKRKNGNIIILSSGTKGKPKNEKRRLSAIKYINPVIDIIQKLNLIENKSVFISVPVFHGYGLAALFLSIFLKKKIRLTRKFDAKETLQILEQENINCWIVVPLMIQKVYAIRDLQTSALKSIISGGDILPAKVIENIHKTSNIAIYNMYGTSETGVCIIATNDDLKKYPNTIGKSILGVKMKVKDTKGKSIHNEDIGQLVVKCEWASDDKKDDFYTTGDLVSKNDEGYYFYKGRMDDLIVLGGENIYPNEIESMIYRNSKVKWVKVSGSKENGMVGIHLDLLVEDRISFNEMEFQNWMTQEMPKYMIPKSIKVVDYEPVLKLM</sequence>
<dbReference type="PANTHER" id="PTHR43201:SF5">
    <property type="entry name" value="MEDIUM-CHAIN ACYL-COA LIGASE ACSF2, MITOCHONDRIAL"/>
    <property type="match status" value="1"/>
</dbReference>
<keyword evidence="6" id="KW-1185">Reference proteome</keyword>
<keyword evidence="3" id="KW-1133">Transmembrane helix</keyword>
<reference evidence="5" key="2">
    <citation type="submission" date="2022-04" db="EMBL/GenBank/DDBJ databases">
        <title>Complete Genome Sequence of Flavobacterium sediminilitoris YSM-43, Isolated from a Tidal Sediment.</title>
        <authorList>
            <person name="Lee P.A."/>
        </authorList>
    </citation>
    <scope>NUCLEOTIDE SEQUENCE</scope>
    <source>
        <strain evidence="5">YSM-43</strain>
    </source>
</reference>
<dbReference type="Pfam" id="PF00501">
    <property type="entry name" value="AMP-binding"/>
    <property type="match status" value="1"/>
</dbReference>
<evidence type="ECO:0000256" key="2">
    <source>
        <dbReference type="ARBA" id="ARBA00022598"/>
    </source>
</evidence>
<comment type="similarity">
    <text evidence="1">Belongs to the ATP-dependent AMP-binding enzyme family.</text>
</comment>
<organism evidence="5 6">
    <name type="scientific">Flavobacterium sediminilitoris</name>
    <dbReference type="NCBI Taxonomy" id="2024526"/>
    <lineage>
        <taxon>Bacteria</taxon>
        <taxon>Pseudomonadati</taxon>
        <taxon>Bacteroidota</taxon>
        <taxon>Flavobacteriia</taxon>
        <taxon>Flavobacteriales</taxon>
        <taxon>Flavobacteriaceae</taxon>
        <taxon>Flavobacterium</taxon>
    </lineage>
</organism>
<evidence type="ECO:0000256" key="1">
    <source>
        <dbReference type="ARBA" id="ARBA00006432"/>
    </source>
</evidence>
<dbReference type="RefSeq" id="WP_246916002.1">
    <property type="nucleotide sequence ID" value="NZ_CP090145.1"/>
</dbReference>
<dbReference type="PANTHER" id="PTHR43201">
    <property type="entry name" value="ACYL-COA SYNTHETASE"/>
    <property type="match status" value="1"/>
</dbReference>
<feature type="transmembrane region" description="Helical" evidence="3">
    <location>
        <begin position="209"/>
        <end position="230"/>
    </location>
</feature>
<dbReference type="GO" id="GO:0016874">
    <property type="term" value="F:ligase activity"/>
    <property type="evidence" value="ECO:0007669"/>
    <property type="project" value="UniProtKB-KW"/>
</dbReference>
<dbReference type="InterPro" id="IPR042099">
    <property type="entry name" value="ANL_N_sf"/>
</dbReference>
<evidence type="ECO:0000259" key="4">
    <source>
        <dbReference type="Pfam" id="PF00501"/>
    </source>
</evidence>
<keyword evidence="3" id="KW-0812">Transmembrane</keyword>
<dbReference type="EMBL" id="CP090145">
    <property type="protein sequence ID" value="UOX33371.1"/>
    <property type="molecule type" value="Genomic_DNA"/>
</dbReference>
<keyword evidence="2 5" id="KW-0436">Ligase</keyword>
<dbReference type="InterPro" id="IPR045851">
    <property type="entry name" value="AMP-bd_C_sf"/>
</dbReference>
<evidence type="ECO:0000256" key="3">
    <source>
        <dbReference type="SAM" id="Phobius"/>
    </source>
</evidence>
<dbReference type="CDD" id="cd04433">
    <property type="entry name" value="AFD_class_I"/>
    <property type="match status" value="1"/>
</dbReference>
<gene>
    <name evidence="5" type="ORF">LXD69_15175</name>
</gene>
<keyword evidence="3" id="KW-0472">Membrane</keyword>
<dbReference type="Gene3D" id="3.40.50.12780">
    <property type="entry name" value="N-terminal domain of ligase-like"/>
    <property type="match status" value="1"/>
</dbReference>
<evidence type="ECO:0000313" key="6">
    <source>
        <dbReference type="Proteomes" id="UP000830454"/>
    </source>
</evidence>
<evidence type="ECO:0000313" key="5">
    <source>
        <dbReference type="EMBL" id="UOX33371.1"/>
    </source>
</evidence>